<reference evidence="4" key="1">
    <citation type="journal article" date="2014" name="Int. J. Syst. Evol. Microbiol.">
        <title>Complete genome sequence of Corynebacterium casei LMG S-19264T (=DSM 44701T), isolated from a smear-ripened cheese.</title>
        <authorList>
            <consortium name="US DOE Joint Genome Institute (JGI-PGF)"/>
            <person name="Walter F."/>
            <person name="Albersmeier A."/>
            <person name="Kalinowski J."/>
            <person name="Ruckert C."/>
        </authorList>
    </citation>
    <scope>NUCLEOTIDE SEQUENCE</scope>
    <source>
        <strain evidence="4">NBRC 101628</strain>
    </source>
</reference>
<protein>
    <recommendedName>
        <fullName evidence="6">TrbL/VirB6 plasmid conjugal transfer protein</fullName>
    </recommendedName>
</protein>
<evidence type="ECO:0000256" key="1">
    <source>
        <dbReference type="SAM" id="MobiDB-lite"/>
    </source>
</evidence>
<proteinExistence type="predicted"/>
<reference evidence="4" key="2">
    <citation type="submission" date="2023-01" db="EMBL/GenBank/DDBJ databases">
        <title>Draft genome sequence of Paraferrimonas sedimenticola strain NBRC 101628.</title>
        <authorList>
            <person name="Sun Q."/>
            <person name="Mori K."/>
        </authorList>
    </citation>
    <scope>NUCLEOTIDE SEQUENCE</scope>
    <source>
        <strain evidence="4">NBRC 101628</strain>
    </source>
</reference>
<dbReference type="AlphaFoldDB" id="A0AA37RWH5"/>
<keyword evidence="3" id="KW-0732">Signal</keyword>
<dbReference type="EMBL" id="BSNC01000005">
    <property type="protein sequence ID" value="GLP96995.1"/>
    <property type="molecule type" value="Genomic_DNA"/>
</dbReference>
<evidence type="ECO:0000256" key="3">
    <source>
        <dbReference type="SAM" id="SignalP"/>
    </source>
</evidence>
<feature type="signal peptide" evidence="3">
    <location>
        <begin position="1"/>
        <end position="24"/>
    </location>
</feature>
<feature type="transmembrane region" description="Helical" evidence="2">
    <location>
        <begin position="247"/>
        <end position="266"/>
    </location>
</feature>
<evidence type="ECO:0008006" key="6">
    <source>
        <dbReference type="Google" id="ProtNLM"/>
    </source>
</evidence>
<feature type="transmembrane region" description="Helical" evidence="2">
    <location>
        <begin position="105"/>
        <end position="131"/>
    </location>
</feature>
<feature type="transmembrane region" description="Helical" evidence="2">
    <location>
        <begin position="143"/>
        <end position="166"/>
    </location>
</feature>
<organism evidence="4 5">
    <name type="scientific">Paraferrimonas sedimenticola</name>
    <dbReference type="NCBI Taxonomy" id="375674"/>
    <lineage>
        <taxon>Bacteria</taxon>
        <taxon>Pseudomonadati</taxon>
        <taxon>Pseudomonadota</taxon>
        <taxon>Gammaproteobacteria</taxon>
        <taxon>Alteromonadales</taxon>
        <taxon>Ferrimonadaceae</taxon>
        <taxon>Paraferrimonas</taxon>
    </lineage>
</organism>
<keyword evidence="5" id="KW-1185">Reference proteome</keyword>
<name>A0AA37RWH5_9GAMM</name>
<evidence type="ECO:0000313" key="4">
    <source>
        <dbReference type="EMBL" id="GLP96995.1"/>
    </source>
</evidence>
<keyword evidence="2" id="KW-0812">Transmembrane</keyword>
<accession>A0AA37RWH5</accession>
<keyword evidence="2" id="KW-1133">Transmembrane helix</keyword>
<evidence type="ECO:0000256" key="2">
    <source>
        <dbReference type="SAM" id="Phobius"/>
    </source>
</evidence>
<dbReference type="Proteomes" id="UP001161422">
    <property type="component" value="Unassembled WGS sequence"/>
</dbReference>
<feature type="compositionally biased region" description="Basic and acidic residues" evidence="1">
    <location>
        <begin position="287"/>
        <end position="298"/>
    </location>
</feature>
<comment type="caution">
    <text evidence="4">The sequence shown here is derived from an EMBL/GenBank/DDBJ whole genome shotgun (WGS) entry which is preliminary data.</text>
</comment>
<evidence type="ECO:0000313" key="5">
    <source>
        <dbReference type="Proteomes" id="UP001161422"/>
    </source>
</evidence>
<keyword evidence="2" id="KW-0472">Membrane</keyword>
<sequence length="306" mass="32772">MKTTKSLSRLITISLLILATTLTAQMRFIDQPAEDYTDEALVNAGATYAAARVLNAGISSLQSIELSVGVASFSPGQMLDPLNDLIERFSWITMMALASLGVQKLGLVIIGSGMFNGILAALAVLALLTLWVKRFSVYSARAVALFALVALFRFSLAFMAVANAAVESYFLQEIKQEASQGIERAASTQKANSELQSDSNASQQSQSLMESVQSAWESATSSVDGPTDKIDRAIENINQAMANILDMIALFILQTILLPLLFLYLLKRAGGAGLGYLMRASKASEAETPKTKALETKASETAINQG</sequence>
<dbReference type="RefSeq" id="WP_141237329.1">
    <property type="nucleotide sequence ID" value="NZ_BSNC01000005.1"/>
</dbReference>
<feature type="chain" id="PRO_5041378352" description="TrbL/VirB6 plasmid conjugal transfer protein" evidence="3">
    <location>
        <begin position="25"/>
        <end position="306"/>
    </location>
</feature>
<gene>
    <name evidence="4" type="ORF">GCM10007895_23010</name>
</gene>
<feature type="region of interest" description="Disordered" evidence="1">
    <location>
        <begin position="287"/>
        <end position="306"/>
    </location>
</feature>